<evidence type="ECO:0000256" key="3">
    <source>
        <dbReference type="ARBA" id="ARBA00007110"/>
    </source>
</evidence>
<dbReference type="Pfam" id="PF02277">
    <property type="entry name" value="DBI_PRT"/>
    <property type="match status" value="1"/>
</dbReference>
<name>A0A6L5X7R9_9FIRM</name>
<evidence type="ECO:0000256" key="1">
    <source>
        <dbReference type="ARBA" id="ARBA00002197"/>
    </source>
</evidence>
<comment type="similarity">
    <text evidence="3">Belongs to the CobT family.</text>
</comment>
<evidence type="ECO:0000256" key="4">
    <source>
        <dbReference type="ARBA" id="ARBA00011991"/>
    </source>
</evidence>
<evidence type="ECO:0000256" key="8">
    <source>
        <dbReference type="ARBA" id="ARBA00022679"/>
    </source>
</evidence>
<dbReference type="EMBL" id="VULZ01000011">
    <property type="protein sequence ID" value="MSS15438.1"/>
    <property type="molecule type" value="Genomic_DNA"/>
</dbReference>
<protein>
    <recommendedName>
        <fullName evidence="5 10">Nicotinate-nucleotide--dimethylbenzimidazole phosphoribosyltransferase</fullName>
        <ecNumber evidence="4 10">2.4.2.21</ecNumber>
    </recommendedName>
</protein>
<keyword evidence="7 11" id="KW-0328">Glycosyltransferase</keyword>
<dbReference type="Proteomes" id="UP000481852">
    <property type="component" value="Unassembled WGS sequence"/>
</dbReference>
<keyword evidence="12" id="KW-1185">Reference proteome</keyword>
<dbReference type="EC" id="2.4.2.21" evidence="4 10"/>
<evidence type="ECO:0000256" key="10">
    <source>
        <dbReference type="NCBIfam" id="TIGR03160"/>
    </source>
</evidence>
<evidence type="ECO:0000313" key="11">
    <source>
        <dbReference type="EMBL" id="MSS15438.1"/>
    </source>
</evidence>
<comment type="catalytic activity">
    <reaction evidence="9">
        <text>5,6-dimethylbenzimidazole + nicotinate beta-D-ribonucleotide = alpha-ribazole 5'-phosphate + nicotinate + H(+)</text>
        <dbReference type="Rhea" id="RHEA:11196"/>
        <dbReference type="ChEBI" id="CHEBI:15378"/>
        <dbReference type="ChEBI" id="CHEBI:15890"/>
        <dbReference type="ChEBI" id="CHEBI:32544"/>
        <dbReference type="ChEBI" id="CHEBI:57502"/>
        <dbReference type="ChEBI" id="CHEBI:57918"/>
        <dbReference type="EC" id="2.4.2.21"/>
    </reaction>
</comment>
<comment type="caution">
    <text evidence="11">The sequence shown here is derived from an EMBL/GenBank/DDBJ whole genome shotgun (WGS) entry which is preliminary data.</text>
</comment>
<dbReference type="InterPro" id="IPR017846">
    <property type="entry name" value="Nict_dMeBzImd_PRibTrfase_bact"/>
</dbReference>
<keyword evidence="8 11" id="KW-0808">Transferase</keyword>
<dbReference type="GO" id="GO:0009236">
    <property type="term" value="P:cobalamin biosynthetic process"/>
    <property type="evidence" value="ECO:0007669"/>
    <property type="project" value="UniProtKB-UniRule"/>
</dbReference>
<evidence type="ECO:0000256" key="9">
    <source>
        <dbReference type="ARBA" id="ARBA00047340"/>
    </source>
</evidence>
<evidence type="ECO:0000256" key="5">
    <source>
        <dbReference type="ARBA" id="ARBA00015486"/>
    </source>
</evidence>
<dbReference type="InterPro" id="IPR023195">
    <property type="entry name" value="Nict_dMeBzImd_PRibTrfase_N"/>
</dbReference>
<dbReference type="RefSeq" id="WP_154526281.1">
    <property type="nucleotide sequence ID" value="NZ_VULZ01000011.1"/>
</dbReference>
<dbReference type="SUPFAM" id="SSF52733">
    <property type="entry name" value="Nicotinate mononucleotide:5,6-dimethylbenzimidazole phosphoribosyltransferase (CobT)"/>
    <property type="match status" value="1"/>
</dbReference>
<sequence>MDSLTLMEATIRQIRPPQDAFRRRCQARWDSLCKPIHGLGALEDLVSQIGAIQQTEQPDISKAEIVIMGADNGVVAEGVSQCGSEVTAQVLRNMARGDSTVCQMARFRQAEVIAVDIGLNEPAESPGVLNRAVRRGSGDIRTGPAMSRQETLQAIGEGIRIVQKRKAQGCQILIPGEMGIGNTTTSAACVCAYFDKEPEEIAGPGAGLTKEGVRHKAEVIRDALRVNRPDRGDVLDVLSKVGGLDIAGMTGLFLGSAAEGIPAIIDGLSAALSAYIAVRLAGPVRDYLIPGHLGTEPGDRILMEALGLAPPLRLGMHLGEGSGAALLLPLLDEALYVYRNLPHFGKCGIEAYKPLC</sequence>
<dbReference type="InterPro" id="IPR003200">
    <property type="entry name" value="Nict_dMeBzImd_PRibTrfase"/>
</dbReference>
<dbReference type="NCBIfam" id="TIGR03160">
    <property type="entry name" value="cobT_DBIPRT"/>
    <property type="match status" value="1"/>
</dbReference>
<evidence type="ECO:0000256" key="6">
    <source>
        <dbReference type="ARBA" id="ARBA00022573"/>
    </source>
</evidence>
<keyword evidence="6" id="KW-0169">Cobalamin biosynthesis</keyword>
<gene>
    <name evidence="11" type="primary">cobT</name>
    <name evidence="11" type="ORF">FYJ35_10390</name>
</gene>
<dbReference type="PANTHER" id="PTHR43463:SF1">
    <property type="entry name" value="NICOTINATE-NUCLEOTIDE--DIMETHYLBENZIMIDAZOLE PHOSPHORIBOSYLTRANSFERASE"/>
    <property type="match status" value="1"/>
</dbReference>
<evidence type="ECO:0000313" key="12">
    <source>
        <dbReference type="Proteomes" id="UP000481852"/>
    </source>
</evidence>
<dbReference type="Gene3D" id="1.10.1610.10">
    <property type="match status" value="1"/>
</dbReference>
<evidence type="ECO:0000256" key="7">
    <source>
        <dbReference type="ARBA" id="ARBA00022676"/>
    </source>
</evidence>
<comment type="function">
    <text evidence="1">Catalyzes the synthesis of alpha-ribazole-5'-phosphate from nicotinate mononucleotide (NAMN) and 5,6-dimethylbenzimidazole (DMB).</text>
</comment>
<organism evidence="11 12">
    <name type="scientific">Porcincola intestinalis</name>
    <dbReference type="NCBI Taxonomy" id="2606632"/>
    <lineage>
        <taxon>Bacteria</taxon>
        <taxon>Bacillati</taxon>
        <taxon>Bacillota</taxon>
        <taxon>Clostridia</taxon>
        <taxon>Lachnospirales</taxon>
        <taxon>Lachnospiraceae</taxon>
        <taxon>Porcincola</taxon>
    </lineage>
</organism>
<dbReference type="NCBIfam" id="NF000996">
    <property type="entry name" value="PRK00105.1"/>
    <property type="match status" value="1"/>
</dbReference>
<dbReference type="FunFam" id="3.40.50.10210:FF:000001">
    <property type="entry name" value="Nicotinate-nucleotide--dimethylbenzimidazole phosphoribosyltransferase"/>
    <property type="match status" value="1"/>
</dbReference>
<comment type="pathway">
    <text evidence="2">Nucleoside biosynthesis; alpha-ribazole biosynthesis; alpha-ribazole from 5,6-dimethylbenzimidazole: step 1/2.</text>
</comment>
<reference evidence="11 12" key="1">
    <citation type="submission" date="2019-08" db="EMBL/GenBank/DDBJ databases">
        <title>In-depth cultivation of the pig gut microbiome towards novel bacterial diversity and tailored functional studies.</title>
        <authorList>
            <person name="Wylensek D."/>
            <person name="Hitch T.C.A."/>
            <person name="Clavel T."/>
        </authorList>
    </citation>
    <scope>NUCLEOTIDE SEQUENCE [LARGE SCALE GENOMIC DNA]</scope>
    <source>
        <strain evidence="11 12">Oil+RF-744-WCA-WT-11</strain>
    </source>
</reference>
<dbReference type="InterPro" id="IPR036087">
    <property type="entry name" value="Nict_dMeBzImd_PRibTrfase_sf"/>
</dbReference>
<dbReference type="PANTHER" id="PTHR43463">
    <property type="entry name" value="NICOTINATE-NUCLEOTIDE--DIMETHYLBENZIMIDAZOLE PHOSPHORIBOSYLTRANSFERASE"/>
    <property type="match status" value="1"/>
</dbReference>
<evidence type="ECO:0000256" key="2">
    <source>
        <dbReference type="ARBA" id="ARBA00005049"/>
    </source>
</evidence>
<dbReference type="AlphaFoldDB" id="A0A6L5X7R9"/>
<dbReference type="UniPathway" id="UPA00061">
    <property type="reaction ID" value="UER00516"/>
</dbReference>
<dbReference type="CDD" id="cd02439">
    <property type="entry name" value="DMB-PRT_CobT"/>
    <property type="match status" value="1"/>
</dbReference>
<proteinExistence type="inferred from homology"/>
<dbReference type="Gene3D" id="3.40.50.10210">
    <property type="match status" value="1"/>
</dbReference>
<accession>A0A6L5X7R9</accession>
<dbReference type="GO" id="GO:0008939">
    <property type="term" value="F:nicotinate-nucleotide-dimethylbenzimidazole phosphoribosyltransferase activity"/>
    <property type="evidence" value="ECO:0007669"/>
    <property type="project" value="UniProtKB-UniRule"/>
</dbReference>